<accession>A0A3R9F1V8</accession>
<keyword evidence="2" id="KW-1185">Reference proteome</keyword>
<gene>
    <name evidence="1" type="ORF">EIY87_44240</name>
</gene>
<proteinExistence type="predicted"/>
<dbReference type="EMBL" id="RSEC01000063">
    <property type="protein sequence ID" value="RSD07806.1"/>
    <property type="molecule type" value="Genomic_DNA"/>
</dbReference>
<dbReference type="AlphaFoldDB" id="A0A3R9F1V8"/>
<dbReference type="RefSeq" id="WP_125316076.1">
    <property type="nucleotide sequence ID" value="NZ_RSEC01000063.1"/>
</dbReference>
<organism evidence="1 2">
    <name type="scientific">Amycolatopsis eburnea</name>
    <dbReference type="NCBI Taxonomy" id="2267691"/>
    <lineage>
        <taxon>Bacteria</taxon>
        <taxon>Bacillati</taxon>
        <taxon>Actinomycetota</taxon>
        <taxon>Actinomycetes</taxon>
        <taxon>Pseudonocardiales</taxon>
        <taxon>Pseudonocardiaceae</taxon>
        <taxon>Amycolatopsis</taxon>
    </lineage>
</organism>
<evidence type="ECO:0000313" key="2">
    <source>
        <dbReference type="Proteomes" id="UP000267081"/>
    </source>
</evidence>
<dbReference type="Pfam" id="PF20062">
    <property type="entry name" value="DUF6461"/>
    <property type="match status" value="1"/>
</dbReference>
<sequence>MGESLAAAVSAAVPVVRAVLPPAPAAALGRLALEPPPRFPNWPEAEVVRSLRTVPSWVVERVHGAVELTLAALVIPAPPVTGELTPPPDGAFGFAFTDSEAEAMRETRLLAHVRPGLLDLVADLTAAVVADEAITPFLTAEGDEAAIAAAHGGAHLAIALVTTAIAAREAGQPGIAAIVGTALGVAAGLLRAAPMPAGYAGAVREKERAEYRLPRSGSTSVDVRDHVFALTEGAFPAYGDFSENGLVEAAAGGVVIRTGTAAGPVRVGVRVLAEPPAEVETRGWEEVVDLGWHADHGSAVLVPSAGAGVTTPPWPGEYRVRVHAYGRDDPDVESYDLWIWAAPAGPPRVHARADRLGHRLRGEPEPAPLDRPEVRYRWIQQSGLAVAATVTVVTGLPTAEVVRGFGADPDRPEPLTALREAYGDPWLAVLDLGGVVLVIEENGYQGSHEEVLTAVSRTGRAASMFWNVNALTRLSLARDGEVLASFEPGLDEPGAHPEVAAALAGLDLADHRDHYEKGLVAVERFTGRGLLAEDLEAVERAGVGYRIPGA</sequence>
<dbReference type="Proteomes" id="UP000267081">
    <property type="component" value="Unassembled WGS sequence"/>
</dbReference>
<dbReference type="OrthoDB" id="4485313at2"/>
<name>A0A3R9F1V8_9PSEU</name>
<protein>
    <submittedName>
        <fullName evidence="1">Uncharacterized protein</fullName>
    </submittedName>
</protein>
<dbReference type="InterPro" id="IPR045592">
    <property type="entry name" value="DUF6461"/>
</dbReference>
<evidence type="ECO:0000313" key="1">
    <source>
        <dbReference type="EMBL" id="RSD07806.1"/>
    </source>
</evidence>
<reference evidence="1 2" key="1">
    <citation type="submission" date="2018-12" db="EMBL/GenBank/DDBJ databases">
        <title>Amycolatopsis eburnea sp. nov. actinomycete associate with arbuscular mycorrhiza fungal spore.</title>
        <authorList>
            <person name="Lumyong S."/>
            <person name="Chaiya L."/>
        </authorList>
    </citation>
    <scope>NUCLEOTIDE SEQUENCE [LARGE SCALE GENOMIC DNA]</scope>
    <source>
        <strain evidence="1 2">GLM-1</strain>
    </source>
</reference>
<comment type="caution">
    <text evidence="1">The sequence shown here is derived from an EMBL/GenBank/DDBJ whole genome shotgun (WGS) entry which is preliminary data.</text>
</comment>